<evidence type="ECO:0000256" key="13">
    <source>
        <dbReference type="ARBA" id="ARBA00045444"/>
    </source>
</evidence>
<dbReference type="Pfam" id="PF00047">
    <property type="entry name" value="ig"/>
    <property type="match status" value="1"/>
</dbReference>
<dbReference type="PRINTS" id="PR01537">
    <property type="entry name" value="INTRLKN1R1F"/>
</dbReference>
<evidence type="ECO:0000256" key="8">
    <source>
        <dbReference type="ARBA" id="ARBA00023180"/>
    </source>
</evidence>
<keyword evidence="15" id="KW-0732">Signal</keyword>
<keyword evidence="4" id="KW-0378">Hydrolase</keyword>
<keyword evidence="14" id="KW-1133">Transmembrane helix</keyword>
<feature type="domain" description="TIR" evidence="16">
    <location>
        <begin position="314"/>
        <end position="444"/>
    </location>
</feature>
<dbReference type="Gene3D" id="3.40.50.10140">
    <property type="entry name" value="Toll/interleukin-1 receptor homology (TIR) domain"/>
    <property type="match status" value="1"/>
</dbReference>
<dbReference type="PANTHER" id="PTHR11890:SF44">
    <property type="entry name" value="X-LINKED INTERLEUKIN-1 RECEPTOR ACCESSORY PROTEIN-LIKE 2"/>
    <property type="match status" value="1"/>
</dbReference>
<dbReference type="InterPro" id="IPR013098">
    <property type="entry name" value="Ig_I-set"/>
</dbReference>
<feature type="signal peptide" evidence="15">
    <location>
        <begin position="1"/>
        <end position="25"/>
    </location>
</feature>
<dbReference type="InterPro" id="IPR015621">
    <property type="entry name" value="IL-1_rcpt_fam"/>
</dbReference>
<evidence type="ECO:0000256" key="9">
    <source>
        <dbReference type="ARBA" id="ARBA00023258"/>
    </source>
</evidence>
<dbReference type="SUPFAM" id="SSF48726">
    <property type="entry name" value="Immunoglobulin"/>
    <property type="match status" value="2"/>
</dbReference>
<keyword evidence="10" id="KW-0393">Immunoglobulin domain</keyword>
<dbReference type="AlphaFoldDB" id="A0AAD8EPR2"/>
<name>A0AAD8EPR2_DIPPU</name>
<feature type="domain" description="Ig-like" evidence="17">
    <location>
        <begin position="74"/>
        <end position="134"/>
    </location>
</feature>
<dbReference type="InterPro" id="IPR000157">
    <property type="entry name" value="TIR_dom"/>
</dbReference>
<evidence type="ECO:0000256" key="4">
    <source>
        <dbReference type="ARBA" id="ARBA00022801"/>
    </source>
</evidence>
<evidence type="ECO:0000256" key="5">
    <source>
        <dbReference type="ARBA" id="ARBA00022830"/>
    </source>
</evidence>
<keyword evidence="3" id="KW-1090">Inhibition of host innate immune response by virus</keyword>
<dbReference type="Pfam" id="PF07679">
    <property type="entry name" value="I-set"/>
    <property type="match status" value="1"/>
</dbReference>
<dbReference type="CDD" id="cd00096">
    <property type="entry name" value="Ig"/>
    <property type="match status" value="1"/>
</dbReference>
<accession>A0AAD8EPR2</accession>
<evidence type="ECO:0000256" key="2">
    <source>
        <dbReference type="ARBA" id="ARBA00022518"/>
    </source>
</evidence>
<dbReference type="GO" id="GO:0039502">
    <property type="term" value="P:symbiont-mediated suppression of host type I interferon-mediated signaling pathway"/>
    <property type="evidence" value="ECO:0007669"/>
    <property type="project" value="UniProtKB-KW"/>
</dbReference>
<comment type="similarity">
    <text evidence="1">Belongs to the interleukin-1 receptor family.</text>
</comment>
<keyword evidence="19" id="KW-1185">Reference proteome</keyword>
<dbReference type="InterPro" id="IPR013151">
    <property type="entry name" value="Immunoglobulin_dom"/>
</dbReference>
<evidence type="ECO:0000256" key="12">
    <source>
        <dbReference type="ARBA" id="ARBA00041012"/>
    </source>
</evidence>
<keyword evidence="2" id="KW-0244">Early protein</keyword>
<dbReference type="Pfam" id="PF01582">
    <property type="entry name" value="TIR"/>
    <property type="match status" value="1"/>
</dbReference>
<sequence length="508" mass="59445">MGVFSQLIYTMFWFVFLISEYDTLAAGKKKFCSINLFENNHTWLEFTKEINTLDYVTLERYKFMSCCAKNYARIEWYKDDKLITMESSFLTFNNMDENNQTLFSRRVTDIDNGTYTCKIYNNSNHMINHTIKLTVVPDTKYMGPALLTYPSPEVLESDEHGYLHMHEYAEVGDTKRLLCEGFVGYNNELISQAVWVFEDNTFVKSEDGHRYTTDIRRDDNMTIGQYLNFKSVAKEDFTTYICTISNGHHPKEFKATLIEGVDPRNIRTAVKPTLIVIAVFICTGALTLTVYKRWHLEIRLFWKDRFGKIEDGNKEYDIFVCYDQSDAEFTLGVIVNVLENVYNYKCFAYERDSIAGEWMPEIYTMKIKSSQRFLMVLSRALAVNNWCTYALYVAIEAMLNLHSKIIFIELEDISWSDMQYSANEVPDLTLQRVLKVIRKVRWQPAAAKKSHSSLFELLDIYKSRRKSHASDSDTESLCEEINYGSKKFWTSLRIHLPPKRTTVVRTLH</sequence>
<reference evidence="18" key="2">
    <citation type="submission" date="2023-05" db="EMBL/GenBank/DDBJ databases">
        <authorList>
            <person name="Fouks B."/>
        </authorList>
    </citation>
    <scope>NUCLEOTIDE SEQUENCE</scope>
    <source>
        <strain evidence="18">Stay&amp;Tobe</strain>
        <tissue evidence="18">Testes</tissue>
    </source>
</reference>
<keyword evidence="14" id="KW-0812">Transmembrane</keyword>
<dbReference type="InterPro" id="IPR003599">
    <property type="entry name" value="Ig_sub"/>
</dbReference>
<evidence type="ECO:0000256" key="3">
    <source>
        <dbReference type="ARBA" id="ARBA00022632"/>
    </source>
</evidence>
<evidence type="ECO:0000256" key="11">
    <source>
        <dbReference type="ARBA" id="ARBA00038761"/>
    </source>
</evidence>
<dbReference type="GO" id="GO:0007165">
    <property type="term" value="P:signal transduction"/>
    <property type="evidence" value="ECO:0007669"/>
    <property type="project" value="InterPro"/>
</dbReference>
<dbReference type="PROSITE" id="PS50104">
    <property type="entry name" value="TIR"/>
    <property type="match status" value="1"/>
</dbReference>
<feature type="transmembrane region" description="Helical" evidence="14">
    <location>
        <begin position="373"/>
        <end position="395"/>
    </location>
</feature>
<dbReference type="InterPro" id="IPR035897">
    <property type="entry name" value="Toll_tir_struct_dom_sf"/>
</dbReference>
<dbReference type="InterPro" id="IPR007110">
    <property type="entry name" value="Ig-like_dom"/>
</dbReference>
<keyword evidence="9" id="KW-0945">Host-virus interaction</keyword>
<evidence type="ECO:0000256" key="1">
    <source>
        <dbReference type="ARBA" id="ARBA00009752"/>
    </source>
</evidence>
<protein>
    <recommendedName>
        <fullName evidence="12">Soluble interferon alpha/beta receptor OPG204</fullName>
    </recommendedName>
</protein>
<dbReference type="SUPFAM" id="SSF52200">
    <property type="entry name" value="Toll/Interleukin receptor TIR domain"/>
    <property type="match status" value="1"/>
</dbReference>
<organism evidence="18 19">
    <name type="scientific">Diploptera punctata</name>
    <name type="common">Pacific beetle cockroach</name>
    <dbReference type="NCBI Taxonomy" id="6984"/>
    <lineage>
        <taxon>Eukaryota</taxon>
        <taxon>Metazoa</taxon>
        <taxon>Ecdysozoa</taxon>
        <taxon>Arthropoda</taxon>
        <taxon>Hexapoda</taxon>
        <taxon>Insecta</taxon>
        <taxon>Pterygota</taxon>
        <taxon>Neoptera</taxon>
        <taxon>Polyneoptera</taxon>
        <taxon>Dictyoptera</taxon>
        <taxon>Blattodea</taxon>
        <taxon>Blaberoidea</taxon>
        <taxon>Blaberidae</taxon>
        <taxon>Diplopterinae</taxon>
        <taxon>Diploptera</taxon>
    </lineage>
</organism>
<comment type="subunit">
    <text evidence="11">Interacts with host IFNA1.</text>
</comment>
<evidence type="ECO:0000256" key="7">
    <source>
        <dbReference type="ARBA" id="ARBA00023157"/>
    </source>
</evidence>
<evidence type="ECO:0000256" key="6">
    <source>
        <dbReference type="ARBA" id="ARBA00023027"/>
    </source>
</evidence>
<keyword evidence="8" id="KW-0325">Glycoprotein</keyword>
<comment type="function">
    <text evidence="13">Counteracts the antiviral effects of host IFN-alpha/beta and key IFN-inducible proteins involved in viral RNA degradation suxh as host OAS1. Acts as a soluble IFN-alpha receptor and thus inhibits the interaction between host IFN-alpha and its receptor.</text>
</comment>
<dbReference type="PROSITE" id="PS50835">
    <property type="entry name" value="IG_LIKE"/>
    <property type="match status" value="2"/>
</dbReference>
<keyword evidence="5" id="KW-1114">Inhibition of host interferon signaling pathway by virus</keyword>
<feature type="transmembrane region" description="Helical" evidence="14">
    <location>
        <begin position="273"/>
        <end position="291"/>
    </location>
</feature>
<keyword evidence="6" id="KW-0520">NAD</keyword>
<dbReference type="SMART" id="SM00255">
    <property type="entry name" value="TIR"/>
    <property type="match status" value="1"/>
</dbReference>
<evidence type="ECO:0000256" key="15">
    <source>
        <dbReference type="SAM" id="SignalP"/>
    </source>
</evidence>
<evidence type="ECO:0000313" key="18">
    <source>
        <dbReference type="EMBL" id="KAJ9597524.1"/>
    </source>
</evidence>
<dbReference type="Proteomes" id="UP001233999">
    <property type="component" value="Unassembled WGS sequence"/>
</dbReference>
<reference evidence="18" key="1">
    <citation type="journal article" date="2023" name="IScience">
        <title>Live-bearing cockroach genome reveals convergent evolutionary mechanisms linked to viviparity in insects and beyond.</title>
        <authorList>
            <person name="Fouks B."/>
            <person name="Harrison M.C."/>
            <person name="Mikhailova A.A."/>
            <person name="Marchal E."/>
            <person name="English S."/>
            <person name="Carruthers M."/>
            <person name="Jennings E.C."/>
            <person name="Chiamaka E.L."/>
            <person name="Frigard R.A."/>
            <person name="Pippel M."/>
            <person name="Attardo G.M."/>
            <person name="Benoit J.B."/>
            <person name="Bornberg-Bauer E."/>
            <person name="Tobe S.S."/>
        </authorList>
    </citation>
    <scope>NUCLEOTIDE SEQUENCE</scope>
    <source>
        <strain evidence="18">Stay&amp;Tobe</strain>
    </source>
</reference>
<proteinExistence type="inferred from homology"/>
<dbReference type="PANTHER" id="PTHR11890">
    <property type="entry name" value="INTERLEUKIN-1 RECEPTOR FAMILY MEMBER"/>
    <property type="match status" value="1"/>
</dbReference>
<comment type="caution">
    <text evidence="18">The sequence shown here is derived from an EMBL/GenBank/DDBJ whole genome shotgun (WGS) entry which is preliminary data.</text>
</comment>
<evidence type="ECO:0000256" key="10">
    <source>
        <dbReference type="ARBA" id="ARBA00023319"/>
    </source>
</evidence>
<keyword evidence="9" id="KW-0899">Viral immunoevasion</keyword>
<dbReference type="Gene3D" id="2.60.40.10">
    <property type="entry name" value="Immunoglobulins"/>
    <property type="match status" value="2"/>
</dbReference>
<evidence type="ECO:0000256" key="14">
    <source>
        <dbReference type="SAM" id="Phobius"/>
    </source>
</evidence>
<feature type="domain" description="Ig-like" evidence="17">
    <location>
        <begin position="152"/>
        <end position="258"/>
    </location>
</feature>
<dbReference type="EMBL" id="JASPKZ010001602">
    <property type="protein sequence ID" value="KAJ9597524.1"/>
    <property type="molecule type" value="Genomic_DNA"/>
</dbReference>
<dbReference type="InterPro" id="IPR036179">
    <property type="entry name" value="Ig-like_dom_sf"/>
</dbReference>
<evidence type="ECO:0000259" key="16">
    <source>
        <dbReference type="PROSITE" id="PS50104"/>
    </source>
</evidence>
<keyword evidence="7" id="KW-1015">Disulfide bond</keyword>
<keyword evidence="9" id="KW-0922">Interferon antiviral system evasion</keyword>
<dbReference type="SMART" id="SM00409">
    <property type="entry name" value="IG"/>
    <property type="match status" value="2"/>
</dbReference>
<evidence type="ECO:0000313" key="19">
    <source>
        <dbReference type="Proteomes" id="UP001233999"/>
    </source>
</evidence>
<keyword evidence="14" id="KW-0472">Membrane</keyword>
<gene>
    <name evidence="18" type="ORF">L9F63_011621</name>
</gene>
<evidence type="ECO:0000259" key="17">
    <source>
        <dbReference type="PROSITE" id="PS50835"/>
    </source>
</evidence>
<feature type="chain" id="PRO_5042246841" description="Soluble interferon alpha/beta receptor OPG204" evidence="15">
    <location>
        <begin position="26"/>
        <end position="508"/>
    </location>
</feature>
<dbReference type="GO" id="GO:0016787">
    <property type="term" value="F:hydrolase activity"/>
    <property type="evidence" value="ECO:0007669"/>
    <property type="project" value="UniProtKB-KW"/>
</dbReference>
<dbReference type="InterPro" id="IPR013783">
    <property type="entry name" value="Ig-like_fold"/>
</dbReference>